<sequence length="581" mass="65157">MAAPQITQLTLTPVKKRRTRPSFSPVKNPKVIAPSKRRHSTDAGEITTLPSDPDIPTAALDFEEFSFIGADGDMRWKNVGDYKKIFLEYLAENFGCSAVDYSMPFIVLEFHGDPPPEDQRPFTIAGAIAVWRSINDPPFIPFLGEHGQAEEITLDDSICDMMQTRKMPPDEVILYLANHIFTDCEAISLLWNTLVIELPEMETKDYLARLETLPMDLIGSPHSLEYHNGPLPNTPRRSRAIKPKPAKLEGMVADETDYVHMDGKFYPGSMISSIDKNGHIHSSVSAGILIERNGERRLTCSWHNWEGLVDSEQVGQTDAKTKEILQVRQGVLNGLPGTKVGFVRERIKNTDIALAQLDDGIKFENSFLDMKSNVSPKVFVSSEDQENGDRYLAESFVTGQQILYGYGGRCELTKIRRKVAHPELAGHKGLPHDDVAYVKCRQGAFATDVPIMDRKPFIRDSICGSVLLRYRDSMKNSKNSKSSKKDTPAEVLKRGEACGMMHFADLYHKYHDKTTADYLIFADAFDPLIKEGWTIVQLEEAEVVMPEVPKEQGLEVGVGVEESPSKKTANFIDRIAQQFYA</sequence>
<dbReference type="GeneID" id="19326848"/>
<name>R8BG17_PHAM7</name>
<protein>
    <submittedName>
        <fullName evidence="2">Uncharacterized protein</fullName>
    </submittedName>
</protein>
<dbReference type="KEGG" id="tmn:UCRPA7_6215"/>
<evidence type="ECO:0000256" key="1">
    <source>
        <dbReference type="SAM" id="MobiDB-lite"/>
    </source>
</evidence>
<evidence type="ECO:0000313" key="2">
    <source>
        <dbReference type="EMBL" id="EON98243.1"/>
    </source>
</evidence>
<feature type="region of interest" description="Disordered" evidence="1">
    <location>
        <begin position="1"/>
        <end position="50"/>
    </location>
</feature>
<keyword evidence="3" id="KW-1185">Reference proteome</keyword>
<dbReference type="RefSeq" id="XP_007916945.1">
    <property type="nucleotide sequence ID" value="XM_007918754.1"/>
</dbReference>
<organism evidence="2 3">
    <name type="scientific">Phaeoacremonium minimum (strain UCR-PA7)</name>
    <name type="common">Esca disease fungus</name>
    <name type="synonym">Togninia minima</name>
    <dbReference type="NCBI Taxonomy" id="1286976"/>
    <lineage>
        <taxon>Eukaryota</taxon>
        <taxon>Fungi</taxon>
        <taxon>Dikarya</taxon>
        <taxon>Ascomycota</taxon>
        <taxon>Pezizomycotina</taxon>
        <taxon>Sordariomycetes</taxon>
        <taxon>Sordariomycetidae</taxon>
        <taxon>Togniniales</taxon>
        <taxon>Togniniaceae</taxon>
        <taxon>Phaeoacremonium</taxon>
    </lineage>
</organism>
<dbReference type="OrthoDB" id="5305386at2759"/>
<dbReference type="EMBL" id="KB933223">
    <property type="protein sequence ID" value="EON98243.1"/>
    <property type="molecule type" value="Genomic_DNA"/>
</dbReference>
<feature type="compositionally biased region" description="Polar residues" evidence="1">
    <location>
        <begin position="1"/>
        <end position="11"/>
    </location>
</feature>
<evidence type="ECO:0000313" key="3">
    <source>
        <dbReference type="Proteomes" id="UP000014074"/>
    </source>
</evidence>
<gene>
    <name evidence="2" type="ORF">UCRPA7_6215</name>
</gene>
<dbReference type="HOGENOM" id="CLU_533276_0_0_1"/>
<proteinExistence type="predicted"/>
<reference evidence="3" key="1">
    <citation type="journal article" date="2013" name="Genome Announc.">
        <title>Draft genome sequence of the ascomycete Phaeoacremonium aleophilum strain UCR-PA7, a causal agent of the esca disease complex in grapevines.</title>
        <authorList>
            <person name="Blanco-Ulate B."/>
            <person name="Rolshausen P."/>
            <person name="Cantu D."/>
        </authorList>
    </citation>
    <scope>NUCLEOTIDE SEQUENCE [LARGE SCALE GENOMIC DNA]</scope>
    <source>
        <strain evidence="3">UCR-PA7</strain>
    </source>
</reference>
<dbReference type="eggNOG" id="ENOG502SYQQ">
    <property type="taxonomic scope" value="Eukaryota"/>
</dbReference>
<accession>R8BG17</accession>
<dbReference type="Proteomes" id="UP000014074">
    <property type="component" value="Unassembled WGS sequence"/>
</dbReference>
<dbReference type="AlphaFoldDB" id="R8BG17"/>